<organism evidence="9 10">
    <name type="scientific">Tieghemiomyces parasiticus</name>
    <dbReference type="NCBI Taxonomy" id="78921"/>
    <lineage>
        <taxon>Eukaryota</taxon>
        <taxon>Fungi</taxon>
        <taxon>Fungi incertae sedis</taxon>
        <taxon>Zoopagomycota</taxon>
        <taxon>Kickxellomycotina</taxon>
        <taxon>Dimargaritomycetes</taxon>
        <taxon>Dimargaritales</taxon>
        <taxon>Dimargaritaceae</taxon>
        <taxon>Tieghemiomyces</taxon>
    </lineage>
</organism>
<dbReference type="EMBL" id="JANBPT010001087">
    <property type="protein sequence ID" value="KAJ1910169.1"/>
    <property type="molecule type" value="Genomic_DNA"/>
</dbReference>
<evidence type="ECO:0000313" key="9">
    <source>
        <dbReference type="EMBL" id="KAJ1910169.1"/>
    </source>
</evidence>
<reference evidence="9" key="1">
    <citation type="submission" date="2022-07" db="EMBL/GenBank/DDBJ databases">
        <title>Phylogenomic reconstructions and comparative analyses of Kickxellomycotina fungi.</title>
        <authorList>
            <person name="Reynolds N.K."/>
            <person name="Stajich J.E."/>
            <person name="Barry K."/>
            <person name="Grigoriev I.V."/>
            <person name="Crous P."/>
            <person name="Smith M.E."/>
        </authorList>
    </citation>
    <scope>NUCLEOTIDE SEQUENCE</scope>
    <source>
        <strain evidence="9">RSA 861</strain>
    </source>
</reference>
<dbReference type="EC" id="3.1.1.-" evidence="5"/>
<keyword evidence="1 4" id="KW-0378">Hydrolase</keyword>
<comment type="function">
    <text evidence="5">Lipid hydrolase.</text>
</comment>
<keyword evidence="2 4" id="KW-0442">Lipid degradation</keyword>
<evidence type="ECO:0000256" key="7">
    <source>
        <dbReference type="SAM" id="SignalP"/>
    </source>
</evidence>
<dbReference type="GO" id="GO:0006641">
    <property type="term" value="P:triglyceride metabolic process"/>
    <property type="evidence" value="ECO:0007669"/>
    <property type="project" value="UniProtKB-ARBA"/>
</dbReference>
<dbReference type="GO" id="GO:0004806">
    <property type="term" value="F:triacylglycerol lipase activity"/>
    <property type="evidence" value="ECO:0007669"/>
    <property type="project" value="InterPro"/>
</dbReference>
<proteinExistence type="inferred from homology"/>
<dbReference type="InterPro" id="IPR050301">
    <property type="entry name" value="NTE"/>
</dbReference>
<dbReference type="OrthoDB" id="10049244at2759"/>
<evidence type="ECO:0000256" key="6">
    <source>
        <dbReference type="SAM" id="MobiDB-lite"/>
    </source>
</evidence>
<keyword evidence="7" id="KW-0732">Signal</keyword>
<dbReference type="InterPro" id="IPR016035">
    <property type="entry name" value="Acyl_Trfase/lysoPLipase"/>
</dbReference>
<evidence type="ECO:0000259" key="8">
    <source>
        <dbReference type="PROSITE" id="PS51635"/>
    </source>
</evidence>
<evidence type="ECO:0000256" key="1">
    <source>
        <dbReference type="ARBA" id="ARBA00022801"/>
    </source>
</evidence>
<comment type="similarity">
    <text evidence="5">Belongs to the PLPL family.</text>
</comment>
<evidence type="ECO:0000256" key="2">
    <source>
        <dbReference type="ARBA" id="ARBA00022963"/>
    </source>
</evidence>
<protein>
    <recommendedName>
        <fullName evidence="5">Patatin-like phospholipase domain-containing protein</fullName>
        <ecNumber evidence="5">3.1.1.-</ecNumber>
    </recommendedName>
</protein>
<feature type="active site" description="Proton acceptor" evidence="4">
    <location>
        <position position="355"/>
    </location>
</feature>
<feature type="region of interest" description="Disordered" evidence="6">
    <location>
        <begin position="740"/>
        <end position="768"/>
    </location>
</feature>
<dbReference type="PANTHER" id="PTHR14226:SF10">
    <property type="entry name" value="TRIACYLGLYCEROL LIPASE 4-RELATED"/>
    <property type="match status" value="1"/>
</dbReference>
<feature type="active site" description="Nucleophile" evidence="4">
    <location>
        <position position="207"/>
    </location>
</feature>
<dbReference type="Gene3D" id="3.40.1090.10">
    <property type="entry name" value="Cytosolic phospholipase A2 catalytic domain"/>
    <property type="match status" value="2"/>
</dbReference>
<evidence type="ECO:0000256" key="5">
    <source>
        <dbReference type="RuleBase" id="RU362055"/>
    </source>
</evidence>
<feature type="short sequence motif" description="GXSXG" evidence="4">
    <location>
        <begin position="205"/>
        <end position="209"/>
    </location>
</feature>
<name>A0A9W7ZPK2_9FUNG</name>
<feature type="compositionally biased region" description="Basic and acidic residues" evidence="6">
    <location>
        <begin position="607"/>
        <end position="618"/>
    </location>
</feature>
<feature type="domain" description="PNPLA" evidence="8">
    <location>
        <begin position="174"/>
        <end position="368"/>
    </location>
</feature>
<dbReference type="SUPFAM" id="SSF52151">
    <property type="entry name" value="FabD/lysophospholipase-like"/>
    <property type="match status" value="1"/>
</dbReference>
<feature type="chain" id="PRO_5040719770" description="Patatin-like phospholipase domain-containing protein" evidence="7">
    <location>
        <begin position="20"/>
        <end position="768"/>
    </location>
</feature>
<evidence type="ECO:0000313" key="10">
    <source>
        <dbReference type="Proteomes" id="UP001150569"/>
    </source>
</evidence>
<comment type="subcellular location">
    <subcellularLocation>
        <location evidence="5">Membrane</location>
        <topology evidence="5">Single-pass membrane protein</topology>
    </subcellularLocation>
</comment>
<keyword evidence="10" id="KW-1185">Reference proteome</keyword>
<evidence type="ECO:0000256" key="3">
    <source>
        <dbReference type="ARBA" id="ARBA00023098"/>
    </source>
</evidence>
<dbReference type="InterPro" id="IPR002641">
    <property type="entry name" value="PNPLA_dom"/>
</dbReference>
<comment type="caution">
    <text evidence="9">The sequence shown here is derived from an EMBL/GenBank/DDBJ whole genome shotgun (WGS) entry which is preliminary data.</text>
</comment>
<feature type="compositionally biased region" description="Low complexity" evidence="6">
    <location>
        <begin position="551"/>
        <end position="566"/>
    </location>
</feature>
<dbReference type="Proteomes" id="UP001150569">
    <property type="component" value="Unassembled WGS sequence"/>
</dbReference>
<feature type="region of interest" description="Disordered" evidence="6">
    <location>
        <begin position="548"/>
        <end position="571"/>
    </location>
</feature>
<dbReference type="GO" id="GO:0016042">
    <property type="term" value="P:lipid catabolic process"/>
    <property type="evidence" value="ECO:0007669"/>
    <property type="project" value="UniProtKB-UniRule"/>
</dbReference>
<accession>A0A9W7ZPK2</accession>
<keyword evidence="3 4" id="KW-0443">Lipid metabolism</keyword>
<feature type="region of interest" description="Disordered" evidence="6">
    <location>
        <begin position="607"/>
        <end position="664"/>
    </location>
</feature>
<sequence length="768" mass="84745">MFALLWSAFLLAIRPLTLTVEVLLRTWQHHRLHDPKRRAHHSMKLAKTYADWASAAQQLDVLEGNEAWKARTVSDDYGYRLLQSHIEQLRTARYADDVQQCMFLVRTLVSRNVGHMGKPKLYAYTHIGTKHLIDEYLDEVVQSLEFILGSVQVPLAVKYGYFSQVRQAFGRTAVLLSGGATFGLCHAGVLKCLHETHLLPRVISGSSAGSIMAAMLCTRTDDQVEDLLQLRSLNLELIDPAEVGRPWDCLGRLLKNGALYSNRALIRSLRDNIGELTFLEAYNRTRRILNITVTTSTTYETQHLLNYLTAPNVLIWSAAAASCAAPLIFAPGPILAKDKAGDYVPWGPADTEWIDGSVQNDLPMQRLAELFNVNHFVVSQVNPYVMPVLALSNTAAATFTSRWRRLLRTLVRLTSQEVLYRLRQLRQLAVLPRILFRVEAMLAQKYSGDVTIMPNISLADYASVLVNPTIASFRRYQQLGERATWPCVTVLRNHCQVELLLDRIIYRLRSERIARDADTRLRRSRVSPRRALPLSPLVSTEPVPHVRPIGATVRTTPPTTDTATATFSGSQRDAHSALCRTLLGGSTGPEANVSPGLSGVLEVEGRTATDTDDGKSDPNDAGVVKGDDQSGRSDYFTPSSTLAPTKPKGIGNGPADPLATSYPSTAAAPWRGYQRRMYTAPRTSRSDASAIAEFATSATTHPPAFTLTPIGGNGDTDGNSNGQLLPPLYPEGFGYAIRPCDASPVAEEPRGSAFYRDPRQAQSTPSFR</sequence>
<dbReference type="AlphaFoldDB" id="A0A9W7ZPK2"/>
<dbReference type="GO" id="GO:0016020">
    <property type="term" value="C:membrane"/>
    <property type="evidence" value="ECO:0007669"/>
    <property type="project" value="UniProtKB-SubCell"/>
</dbReference>
<evidence type="ECO:0000256" key="4">
    <source>
        <dbReference type="PROSITE-ProRule" id="PRU01161"/>
    </source>
</evidence>
<feature type="signal peptide" evidence="7">
    <location>
        <begin position="1"/>
        <end position="19"/>
    </location>
</feature>
<dbReference type="PROSITE" id="PS51635">
    <property type="entry name" value="PNPLA"/>
    <property type="match status" value="1"/>
</dbReference>
<comment type="caution">
    <text evidence="4">Lacks conserved residue(s) required for the propagation of feature annotation.</text>
</comment>
<gene>
    <name evidence="9" type="primary">TGL5_2</name>
    <name evidence="9" type="ORF">IWQ60_010797</name>
</gene>
<dbReference type="PANTHER" id="PTHR14226">
    <property type="entry name" value="NEUROPATHY TARGET ESTERASE/SWISS CHEESE D.MELANOGASTER"/>
    <property type="match status" value="1"/>
</dbReference>
<dbReference type="InterPro" id="IPR021771">
    <property type="entry name" value="Triacylglycerol_lipase_N"/>
</dbReference>
<dbReference type="Pfam" id="PF11815">
    <property type="entry name" value="DUF3336"/>
    <property type="match status" value="1"/>
</dbReference>
<dbReference type="Pfam" id="PF01734">
    <property type="entry name" value="Patatin"/>
    <property type="match status" value="1"/>
</dbReference>